<dbReference type="RefSeq" id="WP_310059689.1">
    <property type="nucleotide sequence ID" value="NZ_JAVDVY010000001.1"/>
</dbReference>
<proteinExistence type="predicted"/>
<gene>
    <name evidence="1" type="ORF">J2X06_001235</name>
</gene>
<evidence type="ECO:0000313" key="1">
    <source>
        <dbReference type="EMBL" id="MDR7134051.1"/>
    </source>
</evidence>
<organism evidence="1 2">
    <name type="scientific">Lysobacter niastensis</name>
    <dbReference type="NCBI Taxonomy" id="380629"/>
    <lineage>
        <taxon>Bacteria</taxon>
        <taxon>Pseudomonadati</taxon>
        <taxon>Pseudomonadota</taxon>
        <taxon>Gammaproteobacteria</taxon>
        <taxon>Lysobacterales</taxon>
        <taxon>Lysobacteraceae</taxon>
        <taxon>Lysobacter</taxon>
    </lineage>
</organism>
<comment type="caution">
    <text evidence="1">The sequence shown here is derived from an EMBL/GenBank/DDBJ whole genome shotgun (WGS) entry which is preliminary data.</text>
</comment>
<reference evidence="1 2" key="1">
    <citation type="submission" date="2023-07" db="EMBL/GenBank/DDBJ databases">
        <title>Sorghum-associated microbial communities from plants grown in Nebraska, USA.</title>
        <authorList>
            <person name="Schachtman D."/>
        </authorList>
    </citation>
    <scope>NUCLEOTIDE SEQUENCE [LARGE SCALE GENOMIC DNA]</scope>
    <source>
        <strain evidence="1 2">BE198</strain>
    </source>
</reference>
<name>A0ABU1W8X0_9GAMM</name>
<accession>A0ABU1W8X0</accession>
<dbReference type="Proteomes" id="UP001251524">
    <property type="component" value="Unassembled WGS sequence"/>
</dbReference>
<dbReference type="EMBL" id="JAVDVY010000001">
    <property type="protein sequence ID" value="MDR7134051.1"/>
    <property type="molecule type" value="Genomic_DNA"/>
</dbReference>
<sequence length="124" mass="13105">MSIEAFDNILLEDTFVLSWHQASDSLTFNVLASLLQSHPEASPPPNGEWACYRPGAIAFSGVSAVRGLLPQESVIPTADPDGSVDYGCIDELSLVRPGEYRIAGEFGVVTVAASEVLLVLDAAA</sequence>
<evidence type="ECO:0000313" key="2">
    <source>
        <dbReference type="Proteomes" id="UP001251524"/>
    </source>
</evidence>
<keyword evidence="2" id="KW-1185">Reference proteome</keyword>
<protein>
    <submittedName>
        <fullName evidence="1">Uncharacterized protein</fullName>
    </submittedName>
</protein>